<organism evidence="2 3">
    <name type="scientific">Metabacillus endolithicus</name>
    <dbReference type="NCBI Taxonomy" id="1535204"/>
    <lineage>
        <taxon>Bacteria</taxon>
        <taxon>Bacillati</taxon>
        <taxon>Bacillota</taxon>
        <taxon>Bacilli</taxon>
        <taxon>Bacillales</taxon>
        <taxon>Bacillaceae</taxon>
        <taxon>Metabacillus</taxon>
    </lineage>
</organism>
<proteinExistence type="predicted"/>
<evidence type="ECO:0000256" key="1">
    <source>
        <dbReference type="SAM" id="MobiDB-lite"/>
    </source>
</evidence>
<sequence>MARISNPIDSEKKKNELGADGQLHGGMMETVDQVSNAITDAVKNIGKDVNKK</sequence>
<evidence type="ECO:0000313" key="2">
    <source>
        <dbReference type="EMBL" id="MFD2213173.1"/>
    </source>
</evidence>
<dbReference type="EMBL" id="JBHUIK010000001">
    <property type="protein sequence ID" value="MFD2213173.1"/>
    <property type="molecule type" value="Genomic_DNA"/>
</dbReference>
<dbReference type="Proteomes" id="UP001597318">
    <property type="component" value="Unassembled WGS sequence"/>
</dbReference>
<gene>
    <name evidence="2" type="ORF">ACFSKK_05520</name>
</gene>
<evidence type="ECO:0000313" key="3">
    <source>
        <dbReference type="Proteomes" id="UP001597318"/>
    </source>
</evidence>
<dbReference type="RefSeq" id="WP_247341302.1">
    <property type="nucleotide sequence ID" value="NZ_CP095550.1"/>
</dbReference>
<protein>
    <recommendedName>
        <fullName evidence="4">Small, acid-soluble spore protein, alpha/beta type</fullName>
    </recommendedName>
</protein>
<accession>A0ABW5BWE0</accession>
<feature type="region of interest" description="Disordered" evidence="1">
    <location>
        <begin position="1"/>
        <end position="23"/>
    </location>
</feature>
<comment type="caution">
    <text evidence="2">The sequence shown here is derived from an EMBL/GenBank/DDBJ whole genome shotgun (WGS) entry which is preliminary data.</text>
</comment>
<evidence type="ECO:0008006" key="4">
    <source>
        <dbReference type="Google" id="ProtNLM"/>
    </source>
</evidence>
<name>A0ABW5BWE0_9BACI</name>
<reference evidence="3" key="1">
    <citation type="journal article" date="2019" name="Int. J. Syst. Evol. Microbiol.">
        <title>The Global Catalogue of Microorganisms (GCM) 10K type strain sequencing project: providing services to taxonomists for standard genome sequencing and annotation.</title>
        <authorList>
            <consortium name="The Broad Institute Genomics Platform"/>
            <consortium name="The Broad Institute Genome Sequencing Center for Infectious Disease"/>
            <person name="Wu L."/>
            <person name="Ma J."/>
        </authorList>
    </citation>
    <scope>NUCLEOTIDE SEQUENCE [LARGE SCALE GENOMIC DNA]</scope>
    <source>
        <strain evidence="3">CGMCC 1.15474</strain>
    </source>
</reference>
<keyword evidence="3" id="KW-1185">Reference proteome</keyword>